<dbReference type="InterPro" id="IPR050336">
    <property type="entry name" value="Chromosome_partition/occlusion"/>
</dbReference>
<evidence type="ECO:0000313" key="6">
    <source>
        <dbReference type="Proteomes" id="UP000606193"/>
    </source>
</evidence>
<keyword evidence="6" id="KW-1185">Reference proteome</keyword>
<proteinExistence type="inferred from homology"/>
<gene>
    <name evidence="5" type="ORF">H8704_13465</name>
</gene>
<dbReference type="CDD" id="cd16393">
    <property type="entry name" value="SPO0J_N"/>
    <property type="match status" value="1"/>
</dbReference>
<dbReference type="EMBL" id="JACRSX010000031">
    <property type="protein sequence ID" value="MBC8563609.1"/>
    <property type="molecule type" value="Genomic_DNA"/>
</dbReference>
<evidence type="ECO:0000313" key="5">
    <source>
        <dbReference type="EMBL" id="MBC8563609.1"/>
    </source>
</evidence>
<comment type="caution">
    <text evidence="5">The sequence shown here is derived from an EMBL/GenBank/DDBJ whole genome shotgun (WGS) entry which is preliminary data.</text>
</comment>
<dbReference type="InterPro" id="IPR041468">
    <property type="entry name" value="HTH_ParB/Spo0J"/>
</dbReference>
<dbReference type="PANTHER" id="PTHR33375">
    <property type="entry name" value="CHROMOSOME-PARTITIONING PROTEIN PARB-RELATED"/>
    <property type="match status" value="1"/>
</dbReference>
<feature type="domain" description="ParB-like N-terminal" evidence="4">
    <location>
        <begin position="34"/>
        <end position="124"/>
    </location>
</feature>
<dbReference type="RefSeq" id="WP_249298606.1">
    <property type="nucleotide sequence ID" value="NZ_JACRSX010000031.1"/>
</dbReference>
<dbReference type="SMART" id="SM00470">
    <property type="entry name" value="ParB"/>
    <property type="match status" value="1"/>
</dbReference>
<dbReference type="InterPro" id="IPR004437">
    <property type="entry name" value="ParB/RepB/Spo0J"/>
</dbReference>
<dbReference type="NCBIfam" id="TIGR00180">
    <property type="entry name" value="parB_part"/>
    <property type="match status" value="1"/>
</dbReference>
<dbReference type="InterPro" id="IPR003115">
    <property type="entry name" value="ParB_N"/>
</dbReference>
<dbReference type="SUPFAM" id="SSF110849">
    <property type="entry name" value="ParB/Sulfiredoxin"/>
    <property type="match status" value="1"/>
</dbReference>
<sequence>MAAKRGLGKGIDAMISGDDTKAKKVVKEIIKEVDTIDINKIEPNSNQPRKNFNEDKIHELAESIKQHGLIEPLIVQKGKKGFYTIIAGERRWRAAREAGVKEIPVVVKEYSDQQVMEIALIENIQRENLNAIEEAEAYERLIKDFNLKQDEVAERVSKSRVAITNSLRLLKLDPRVREMIIEDKIKSGHARALLSVTDQEEQYRLAVMIFDNSMSVRETEKMVKKYLADKDKPTKEVKKKDTQTELIYKDYEEKLKTVIGTKVNINNKGKGKGKIEIEYFSPEDLERSSGRMMSMR</sequence>
<dbReference type="InterPro" id="IPR036086">
    <property type="entry name" value="ParB/Sulfiredoxin_sf"/>
</dbReference>
<dbReference type="Gene3D" id="1.10.10.2830">
    <property type="match status" value="1"/>
</dbReference>
<organism evidence="5 6">
    <name type="scientific">Jutongia huaianensis</name>
    <dbReference type="NCBI Taxonomy" id="2763668"/>
    <lineage>
        <taxon>Bacteria</taxon>
        <taxon>Bacillati</taxon>
        <taxon>Bacillota</taxon>
        <taxon>Clostridia</taxon>
        <taxon>Lachnospirales</taxon>
        <taxon>Lachnospiraceae</taxon>
        <taxon>Jutongia</taxon>
    </lineage>
</organism>
<evidence type="ECO:0000256" key="3">
    <source>
        <dbReference type="ARBA" id="ARBA00023125"/>
    </source>
</evidence>
<evidence type="ECO:0000256" key="2">
    <source>
        <dbReference type="ARBA" id="ARBA00022829"/>
    </source>
</evidence>
<dbReference type="Gene3D" id="3.90.1530.30">
    <property type="match status" value="1"/>
</dbReference>
<dbReference type="InterPro" id="IPR057240">
    <property type="entry name" value="ParB_dimer_C"/>
</dbReference>
<dbReference type="PANTHER" id="PTHR33375:SF1">
    <property type="entry name" value="CHROMOSOME-PARTITIONING PROTEIN PARB-RELATED"/>
    <property type="match status" value="1"/>
</dbReference>
<accession>A0ABR7N4R0</accession>
<dbReference type="Pfam" id="PF02195">
    <property type="entry name" value="ParB_N"/>
    <property type="match status" value="1"/>
</dbReference>
<dbReference type="Proteomes" id="UP000606193">
    <property type="component" value="Unassembled WGS sequence"/>
</dbReference>
<comment type="similarity">
    <text evidence="1">Belongs to the ParB family.</text>
</comment>
<name>A0ABR7N4R0_9FIRM</name>
<dbReference type="Pfam" id="PF17762">
    <property type="entry name" value="HTH_ParB"/>
    <property type="match status" value="1"/>
</dbReference>
<reference evidence="5 6" key="1">
    <citation type="submission" date="2020-08" db="EMBL/GenBank/DDBJ databases">
        <title>Genome public.</title>
        <authorList>
            <person name="Liu C."/>
            <person name="Sun Q."/>
        </authorList>
    </citation>
    <scope>NUCLEOTIDE SEQUENCE [LARGE SCALE GENOMIC DNA]</scope>
    <source>
        <strain evidence="5 6">NSJ-37</strain>
    </source>
</reference>
<dbReference type="Pfam" id="PF23552">
    <property type="entry name" value="ParB_C"/>
    <property type="match status" value="1"/>
</dbReference>
<protein>
    <submittedName>
        <fullName evidence="5">ParB/RepB/Spo0J family partition protein</fullName>
    </submittedName>
</protein>
<keyword evidence="2" id="KW-0159">Chromosome partition</keyword>
<keyword evidence="3" id="KW-0238">DNA-binding</keyword>
<evidence type="ECO:0000256" key="1">
    <source>
        <dbReference type="ARBA" id="ARBA00006295"/>
    </source>
</evidence>
<evidence type="ECO:0000259" key="4">
    <source>
        <dbReference type="SMART" id="SM00470"/>
    </source>
</evidence>